<evidence type="ECO:0000256" key="1">
    <source>
        <dbReference type="ARBA" id="ARBA00006484"/>
    </source>
</evidence>
<dbReference type="Gene3D" id="3.40.50.720">
    <property type="entry name" value="NAD(P)-binding Rossmann-like Domain"/>
    <property type="match status" value="1"/>
</dbReference>
<dbReference type="SUPFAM" id="SSF51735">
    <property type="entry name" value="NAD(P)-binding Rossmann-fold domains"/>
    <property type="match status" value="1"/>
</dbReference>
<keyword evidence="2" id="KW-0521">NADP</keyword>
<evidence type="ECO:0000256" key="4">
    <source>
        <dbReference type="ARBA" id="ARBA00037096"/>
    </source>
</evidence>
<dbReference type="GeneID" id="54358527"/>
<dbReference type="PANTHER" id="PTHR44196:SF1">
    <property type="entry name" value="DEHYDROGENASE_REDUCTASE SDR FAMILY MEMBER 7B"/>
    <property type="match status" value="1"/>
</dbReference>
<gene>
    <name evidence="6" type="ORF">K489DRAFT_310748</name>
</gene>
<name>A0A6J3MH41_9PEZI</name>
<dbReference type="GO" id="GO:0016491">
    <property type="term" value="F:oxidoreductase activity"/>
    <property type="evidence" value="ECO:0007669"/>
    <property type="project" value="UniProtKB-KW"/>
</dbReference>
<dbReference type="Proteomes" id="UP000504637">
    <property type="component" value="Unplaced"/>
</dbReference>
<dbReference type="AlphaFoldDB" id="A0A6J3MH41"/>
<accession>A0A6J3MH41</accession>
<dbReference type="InterPro" id="IPR002347">
    <property type="entry name" value="SDR_fam"/>
</dbReference>
<evidence type="ECO:0000256" key="2">
    <source>
        <dbReference type="ARBA" id="ARBA00022857"/>
    </source>
</evidence>
<keyword evidence="5" id="KW-1185">Reference proteome</keyword>
<comment type="similarity">
    <text evidence="1">Belongs to the short-chain dehydrogenases/reductases (SDR) family.</text>
</comment>
<organism evidence="6">
    <name type="scientific">Dissoconium aciculare CBS 342.82</name>
    <dbReference type="NCBI Taxonomy" id="1314786"/>
    <lineage>
        <taxon>Eukaryota</taxon>
        <taxon>Fungi</taxon>
        <taxon>Dikarya</taxon>
        <taxon>Ascomycota</taxon>
        <taxon>Pezizomycotina</taxon>
        <taxon>Dothideomycetes</taxon>
        <taxon>Dothideomycetidae</taxon>
        <taxon>Mycosphaerellales</taxon>
        <taxon>Dissoconiaceae</taxon>
        <taxon>Dissoconium</taxon>
    </lineage>
</organism>
<dbReference type="PRINTS" id="PR00081">
    <property type="entry name" value="GDHRDH"/>
</dbReference>
<dbReference type="PANTHER" id="PTHR44196">
    <property type="entry name" value="DEHYDROGENASE/REDUCTASE SDR FAMILY MEMBER 7B"/>
    <property type="match status" value="1"/>
</dbReference>
<sequence>MSSSFNTILIMGGTSGIGEGIAKRYHKQGKKVIITGRRENLLAEITSANPGMESYTMDNSILADIPGHVDTLFTKYPDLDAVLINSGAMSASSIKDLSTSSDEQVIKELTVNMTAPFILARHMIPRFLSRGTEATFMITSSGLAFVPSPLAPVYNATKSGVHAYLVTLRQQLKGTKVNIIEIVPPLVSTDLTVAFQDQLKGAKALTLQQFLDEIFGTLDSNEAKDLKEVAAGTAVDRSNAWRSSIGELLKNSGMGG</sequence>
<dbReference type="Pfam" id="PF00106">
    <property type="entry name" value="adh_short"/>
    <property type="match status" value="1"/>
</dbReference>
<reference evidence="6" key="1">
    <citation type="submission" date="2020-01" db="EMBL/GenBank/DDBJ databases">
        <authorList>
            <consortium name="DOE Joint Genome Institute"/>
            <person name="Haridas S."/>
            <person name="Albert R."/>
            <person name="Binder M."/>
            <person name="Bloem J."/>
            <person name="Labutti K."/>
            <person name="Salamov A."/>
            <person name="Andreopoulos B."/>
            <person name="Baker S.E."/>
            <person name="Barry K."/>
            <person name="Bills G."/>
            <person name="Bluhm B.H."/>
            <person name="Cannon C."/>
            <person name="Castanera R."/>
            <person name="Culley D.E."/>
            <person name="Daum C."/>
            <person name="Ezra D."/>
            <person name="Gonzalez J.B."/>
            <person name="Henrissat B."/>
            <person name="Kuo A."/>
            <person name="Liang C."/>
            <person name="Lipzen A."/>
            <person name="Lutzoni F."/>
            <person name="Magnuson J."/>
            <person name="Mondo S."/>
            <person name="Nolan M."/>
            <person name="Ohm R."/>
            <person name="Pangilinan J."/>
            <person name="Park H.-J."/>
            <person name="Ramirez L."/>
            <person name="Alfaro M."/>
            <person name="Sun H."/>
            <person name="Tritt A."/>
            <person name="Yoshinaga Y."/>
            <person name="Zwiers L.-H."/>
            <person name="Turgeon B.G."/>
            <person name="Goodwin S.B."/>
            <person name="Spatafora J.W."/>
            <person name="Crous P.W."/>
            <person name="Grigoriev I.V."/>
        </authorList>
    </citation>
    <scope>NUCLEOTIDE SEQUENCE</scope>
    <source>
        <strain evidence="6">CBS 342.82</strain>
    </source>
</reference>
<dbReference type="InterPro" id="IPR036291">
    <property type="entry name" value="NAD(P)-bd_dom_sf"/>
</dbReference>
<dbReference type="PROSITE" id="PS00061">
    <property type="entry name" value="ADH_SHORT"/>
    <property type="match status" value="1"/>
</dbReference>
<proteinExistence type="inferred from homology"/>
<evidence type="ECO:0000256" key="3">
    <source>
        <dbReference type="ARBA" id="ARBA00023002"/>
    </source>
</evidence>
<dbReference type="GO" id="GO:0016020">
    <property type="term" value="C:membrane"/>
    <property type="evidence" value="ECO:0007669"/>
    <property type="project" value="TreeGrafter"/>
</dbReference>
<reference evidence="6" key="2">
    <citation type="submission" date="2020-04" db="EMBL/GenBank/DDBJ databases">
        <authorList>
            <consortium name="NCBI Genome Project"/>
        </authorList>
    </citation>
    <scope>NUCLEOTIDE SEQUENCE</scope>
    <source>
        <strain evidence="6">CBS 342.82</strain>
    </source>
</reference>
<comment type="function">
    <text evidence="4">Putative oxidoreductase.</text>
</comment>
<dbReference type="RefSeq" id="XP_033464307.1">
    <property type="nucleotide sequence ID" value="XM_033600727.1"/>
</dbReference>
<reference evidence="6" key="3">
    <citation type="submission" date="2025-08" db="UniProtKB">
        <authorList>
            <consortium name="RefSeq"/>
        </authorList>
    </citation>
    <scope>IDENTIFICATION</scope>
    <source>
        <strain evidence="6">CBS 342.82</strain>
    </source>
</reference>
<dbReference type="InterPro" id="IPR020904">
    <property type="entry name" value="Sc_DH/Rdtase_CS"/>
</dbReference>
<evidence type="ECO:0000313" key="5">
    <source>
        <dbReference type="Proteomes" id="UP000504637"/>
    </source>
</evidence>
<evidence type="ECO:0000313" key="6">
    <source>
        <dbReference type="RefSeq" id="XP_033464307.1"/>
    </source>
</evidence>
<keyword evidence="3" id="KW-0560">Oxidoreductase</keyword>
<protein>
    <submittedName>
        <fullName evidence="6">Short-chain dehydrogenase/reductase-like protein SDR</fullName>
    </submittedName>
</protein>
<dbReference type="OrthoDB" id="37659at2759"/>